<feature type="region of interest" description="Disordered" evidence="2">
    <location>
        <begin position="157"/>
        <end position="231"/>
    </location>
</feature>
<feature type="compositionally biased region" description="Low complexity" evidence="2">
    <location>
        <begin position="210"/>
        <end position="219"/>
    </location>
</feature>
<evidence type="ECO:0000256" key="2">
    <source>
        <dbReference type="SAM" id="MobiDB-lite"/>
    </source>
</evidence>
<dbReference type="InterPro" id="IPR001138">
    <property type="entry name" value="Zn2Cys6_DnaBD"/>
</dbReference>
<proteinExistence type="predicted"/>
<dbReference type="InterPro" id="IPR036864">
    <property type="entry name" value="Zn2-C6_fun-type_DNA-bd_sf"/>
</dbReference>
<dbReference type="GO" id="GO:0000981">
    <property type="term" value="F:DNA-binding transcription factor activity, RNA polymerase II-specific"/>
    <property type="evidence" value="ECO:0007669"/>
    <property type="project" value="InterPro"/>
</dbReference>
<gene>
    <name evidence="4" type="ORF">D0865_01365</name>
</gene>
<sequence length="459" mass="50142">MPQPLRTTYSEPTDTFRRRVRRACDRCRLKKSRCNGLSPCTRCKGDNAICMFGERKKAHDRVYPKGYPEMLEQQQGQLVSGLQDMYRRLIEAQAWTGPKLDEVNGAPLTHNILAALSLPKSKHDDSGDFVMFEDDCTELPSKLPARSASYVHEKHPLSFESEHSQHSNESRPLSSGTVFPHPQISTERFHFTGGASSPPLSQSPVRRAEPAFSPAEPSPLQHPLSPTASDPKLFQLGLASTDMNSPKQLAANDYLRQQSNEDRPQKPASIPHDNDFGNLGYRSNTTSSRWSSSLERPLSEKQVAATQPGIEFVSRSSRAQSLDIPGNSISEGNDSAAAGNASAAMPTASGFGTSVATRYPCPANVALTSAWEDWGFISDSQFPSQELEPTTHCMSKACHSAHVTSAACSAAGSKVGAGRISRDWWSMAGSIRRSPSELVDQAEVLEEQALTLRQIASGW</sequence>
<comment type="caution">
    <text evidence="4">The sequence shown here is derived from an EMBL/GenBank/DDBJ whole genome shotgun (WGS) entry which is preliminary data.</text>
</comment>
<evidence type="ECO:0000256" key="1">
    <source>
        <dbReference type="ARBA" id="ARBA00023242"/>
    </source>
</evidence>
<evidence type="ECO:0000259" key="3">
    <source>
        <dbReference type="PROSITE" id="PS50048"/>
    </source>
</evidence>
<dbReference type="Proteomes" id="UP000270230">
    <property type="component" value="Unassembled WGS sequence"/>
</dbReference>
<dbReference type="SMART" id="SM00066">
    <property type="entry name" value="GAL4"/>
    <property type="match status" value="1"/>
</dbReference>
<keyword evidence="1" id="KW-0539">Nucleus</keyword>
<reference evidence="4 5" key="1">
    <citation type="journal article" date="2018" name="BMC Genomics">
        <title>Genomic evidence for intraspecific hybridization in a clonal and extremely halotolerant yeast.</title>
        <authorList>
            <person name="Gostincar C."/>
            <person name="Stajich J.E."/>
            <person name="Zupancic J."/>
            <person name="Zalar P."/>
            <person name="Gunde-Cimerman N."/>
        </authorList>
    </citation>
    <scope>NUCLEOTIDE SEQUENCE [LARGE SCALE GENOMIC DNA]</scope>
    <source>
        <strain evidence="4 5">EXF-151</strain>
    </source>
</reference>
<evidence type="ECO:0000313" key="4">
    <source>
        <dbReference type="EMBL" id="RMY60742.1"/>
    </source>
</evidence>
<dbReference type="OrthoDB" id="4151048at2759"/>
<evidence type="ECO:0000313" key="5">
    <source>
        <dbReference type="Proteomes" id="UP000270230"/>
    </source>
</evidence>
<feature type="compositionally biased region" description="Low complexity" evidence="2">
    <location>
        <begin position="283"/>
        <end position="296"/>
    </location>
</feature>
<dbReference type="Gene3D" id="4.10.240.10">
    <property type="entry name" value="Zn(2)-C6 fungal-type DNA-binding domain"/>
    <property type="match status" value="1"/>
</dbReference>
<feature type="compositionally biased region" description="Basic and acidic residues" evidence="2">
    <location>
        <begin position="157"/>
        <end position="169"/>
    </location>
</feature>
<feature type="domain" description="Zn(2)-C6 fungal-type" evidence="3">
    <location>
        <begin position="23"/>
        <end position="52"/>
    </location>
</feature>
<feature type="compositionally biased region" description="Low complexity" evidence="2">
    <location>
        <begin position="332"/>
        <end position="341"/>
    </location>
</feature>
<dbReference type="SUPFAM" id="SSF57701">
    <property type="entry name" value="Zn2/Cys6 DNA-binding domain"/>
    <property type="match status" value="1"/>
</dbReference>
<dbReference type="AlphaFoldDB" id="A0A3M7D8W7"/>
<dbReference type="InterPro" id="IPR052783">
    <property type="entry name" value="Metabolic/Drug-Res_Regulator"/>
</dbReference>
<dbReference type="Pfam" id="PF00172">
    <property type="entry name" value="Zn_clus"/>
    <property type="match status" value="1"/>
</dbReference>
<dbReference type="PROSITE" id="PS50048">
    <property type="entry name" value="ZN2_CY6_FUNGAL_2"/>
    <property type="match status" value="1"/>
</dbReference>
<dbReference type="EMBL" id="QWIN01000056">
    <property type="protein sequence ID" value="RMY60742.1"/>
    <property type="molecule type" value="Genomic_DNA"/>
</dbReference>
<feature type="region of interest" description="Disordered" evidence="2">
    <location>
        <begin position="258"/>
        <end position="341"/>
    </location>
</feature>
<feature type="compositionally biased region" description="Polar residues" evidence="2">
    <location>
        <begin position="194"/>
        <end position="204"/>
    </location>
</feature>
<dbReference type="GO" id="GO:0008270">
    <property type="term" value="F:zinc ion binding"/>
    <property type="evidence" value="ECO:0007669"/>
    <property type="project" value="InterPro"/>
</dbReference>
<name>A0A3M7D8W7_HORWE</name>
<protein>
    <recommendedName>
        <fullName evidence="3">Zn(2)-C6 fungal-type domain-containing protein</fullName>
    </recommendedName>
</protein>
<accession>A0A3M7D8W7</accession>
<organism evidence="4 5">
    <name type="scientific">Hortaea werneckii</name>
    <name type="common">Black yeast</name>
    <name type="synonym">Cladosporium werneckii</name>
    <dbReference type="NCBI Taxonomy" id="91943"/>
    <lineage>
        <taxon>Eukaryota</taxon>
        <taxon>Fungi</taxon>
        <taxon>Dikarya</taxon>
        <taxon>Ascomycota</taxon>
        <taxon>Pezizomycotina</taxon>
        <taxon>Dothideomycetes</taxon>
        <taxon>Dothideomycetidae</taxon>
        <taxon>Mycosphaerellales</taxon>
        <taxon>Teratosphaeriaceae</taxon>
        <taxon>Hortaea</taxon>
    </lineage>
</organism>
<dbReference type="PANTHER" id="PTHR47655:SF3">
    <property type="entry name" value="ZN(II)2CYS6 TRANSCRIPTION FACTOR (EUROFUNG)"/>
    <property type="match status" value="1"/>
</dbReference>
<dbReference type="PROSITE" id="PS00463">
    <property type="entry name" value="ZN2_CY6_FUNGAL_1"/>
    <property type="match status" value="1"/>
</dbReference>
<dbReference type="PANTHER" id="PTHR47655">
    <property type="entry name" value="QUINIC ACID UTILIZATION ACTIVATOR"/>
    <property type="match status" value="1"/>
</dbReference>